<dbReference type="Proteomes" id="UP001156903">
    <property type="component" value="Unassembled WGS sequence"/>
</dbReference>
<feature type="domain" description="Isochorismatase-like" evidence="2">
    <location>
        <begin position="20"/>
        <end position="199"/>
    </location>
</feature>
<dbReference type="PANTHER" id="PTHR43540:SF9">
    <property type="entry name" value="FAMILY HYDROLASE, PUTATIVE (AFU_ORTHOLOGUE AFUA_2G08700)-RELATED"/>
    <property type="match status" value="1"/>
</dbReference>
<dbReference type="InterPro" id="IPR050272">
    <property type="entry name" value="Isochorismatase-like_hydrls"/>
</dbReference>
<dbReference type="EMBL" id="BSPB01000016">
    <property type="protein sequence ID" value="GLS14846.1"/>
    <property type="molecule type" value="Genomic_DNA"/>
</dbReference>
<keyword evidence="4" id="KW-1185">Reference proteome</keyword>
<evidence type="ECO:0000313" key="4">
    <source>
        <dbReference type="Proteomes" id="UP001156903"/>
    </source>
</evidence>
<sequence length="230" mass="25244">MIPAQPFAFPYDGRFDPAATALVVIDMQRDFLSPDGYFARQGYDPAPLRAIIAVVARLIDACRAAGVRIIHTRQGYRADRADMTPYEKWRRAQRGLEGVLLRDSPGFPIIPELDVRDEDIVVDKTCNSAFTYTDFEHILRAQGITHLMFSGCTTDVCVHTTLRDACDRNFQCLTIADACASGDPYAHEAALHMVTVEFGVWGCLADSAAVLQALGSLPAGVAHPLSREIS</sequence>
<proteinExistence type="predicted"/>
<dbReference type="CDD" id="cd00431">
    <property type="entry name" value="cysteine_hydrolases"/>
    <property type="match status" value="1"/>
</dbReference>
<evidence type="ECO:0000259" key="2">
    <source>
        <dbReference type="Pfam" id="PF00857"/>
    </source>
</evidence>
<dbReference type="InterPro" id="IPR036380">
    <property type="entry name" value="Isochorismatase-like_sf"/>
</dbReference>
<dbReference type="GO" id="GO:0016787">
    <property type="term" value="F:hydrolase activity"/>
    <property type="evidence" value="ECO:0007669"/>
    <property type="project" value="UniProtKB-KW"/>
</dbReference>
<dbReference type="Pfam" id="PF00857">
    <property type="entry name" value="Isochorismatase"/>
    <property type="match status" value="1"/>
</dbReference>
<dbReference type="RefSeq" id="WP_284307903.1">
    <property type="nucleotide sequence ID" value="NZ_BSPB01000016.1"/>
</dbReference>
<dbReference type="Gene3D" id="3.40.50.850">
    <property type="entry name" value="Isochorismatase-like"/>
    <property type="match status" value="1"/>
</dbReference>
<keyword evidence="1 3" id="KW-0378">Hydrolase</keyword>
<organism evidence="3 4">
    <name type="scientific">Hydrogenophaga electricum</name>
    <dbReference type="NCBI Taxonomy" id="1230953"/>
    <lineage>
        <taxon>Bacteria</taxon>
        <taxon>Pseudomonadati</taxon>
        <taxon>Pseudomonadota</taxon>
        <taxon>Betaproteobacteria</taxon>
        <taxon>Burkholderiales</taxon>
        <taxon>Comamonadaceae</taxon>
        <taxon>Hydrogenophaga</taxon>
    </lineage>
</organism>
<name>A0ABQ6C3E6_9BURK</name>
<evidence type="ECO:0000256" key="1">
    <source>
        <dbReference type="ARBA" id="ARBA00022801"/>
    </source>
</evidence>
<accession>A0ABQ6C3E6</accession>
<reference evidence="4" key="1">
    <citation type="journal article" date="2019" name="Int. J. Syst. Evol. Microbiol.">
        <title>The Global Catalogue of Microorganisms (GCM) 10K type strain sequencing project: providing services to taxonomists for standard genome sequencing and annotation.</title>
        <authorList>
            <consortium name="The Broad Institute Genomics Platform"/>
            <consortium name="The Broad Institute Genome Sequencing Center for Infectious Disease"/>
            <person name="Wu L."/>
            <person name="Ma J."/>
        </authorList>
    </citation>
    <scope>NUCLEOTIDE SEQUENCE [LARGE SCALE GENOMIC DNA]</scope>
    <source>
        <strain evidence="4">NBRC 109341</strain>
    </source>
</reference>
<dbReference type="SUPFAM" id="SSF52499">
    <property type="entry name" value="Isochorismatase-like hydrolases"/>
    <property type="match status" value="1"/>
</dbReference>
<gene>
    <name evidence="3" type="ORF">GCM10007935_22790</name>
</gene>
<protein>
    <submittedName>
        <fullName evidence="3">Cysteine hydrolase</fullName>
    </submittedName>
</protein>
<evidence type="ECO:0000313" key="3">
    <source>
        <dbReference type="EMBL" id="GLS14846.1"/>
    </source>
</evidence>
<dbReference type="InterPro" id="IPR000868">
    <property type="entry name" value="Isochorismatase-like_dom"/>
</dbReference>
<comment type="caution">
    <text evidence="3">The sequence shown here is derived from an EMBL/GenBank/DDBJ whole genome shotgun (WGS) entry which is preliminary data.</text>
</comment>
<dbReference type="PANTHER" id="PTHR43540">
    <property type="entry name" value="PEROXYUREIDOACRYLATE/UREIDOACRYLATE AMIDOHYDROLASE-RELATED"/>
    <property type="match status" value="1"/>
</dbReference>